<accession>A0A0S4JMG7</accession>
<dbReference type="GO" id="GO:0016787">
    <property type="term" value="F:hydrolase activity"/>
    <property type="evidence" value="ECO:0007669"/>
    <property type="project" value="UniProtKB-KW"/>
</dbReference>
<dbReference type="Proteomes" id="UP000051952">
    <property type="component" value="Unassembled WGS sequence"/>
</dbReference>
<keyword evidence="3 5" id="KW-0067">ATP-binding</keyword>
<dbReference type="SMART" id="SM00490">
    <property type="entry name" value="HELICc"/>
    <property type="match status" value="1"/>
</dbReference>
<feature type="domain" description="Helicase ATP-binding" evidence="7">
    <location>
        <begin position="67"/>
        <end position="227"/>
    </location>
</feature>
<feature type="compositionally biased region" description="Basic and acidic residues" evidence="6">
    <location>
        <begin position="606"/>
        <end position="623"/>
    </location>
</feature>
<feature type="compositionally biased region" description="Polar residues" evidence="6">
    <location>
        <begin position="625"/>
        <end position="645"/>
    </location>
</feature>
<dbReference type="PANTHER" id="PTHR24031">
    <property type="entry name" value="RNA HELICASE"/>
    <property type="match status" value="1"/>
</dbReference>
<dbReference type="GO" id="GO:0005524">
    <property type="term" value="F:ATP binding"/>
    <property type="evidence" value="ECO:0007669"/>
    <property type="project" value="UniProtKB-UniRule"/>
</dbReference>
<dbReference type="VEuPathDB" id="TriTrypDB:BSAL_38865"/>
<keyword evidence="5 9" id="KW-0347">Helicase</keyword>
<dbReference type="Pfam" id="PF00270">
    <property type="entry name" value="DEAD"/>
    <property type="match status" value="1"/>
</dbReference>
<dbReference type="GO" id="GO:0003723">
    <property type="term" value="F:RNA binding"/>
    <property type="evidence" value="ECO:0007669"/>
    <property type="project" value="UniProtKB-UniRule"/>
</dbReference>
<dbReference type="EMBL" id="CYKH01002075">
    <property type="protein sequence ID" value="CUG92688.1"/>
    <property type="molecule type" value="Genomic_DNA"/>
</dbReference>
<dbReference type="Pfam" id="PF00271">
    <property type="entry name" value="Helicase_C"/>
    <property type="match status" value="1"/>
</dbReference>
<name>A0A0S4JMG7_BODSA</name>
<evidence type="ECO:0000259" key="8">
    <source>
        <dbReference type="PROSITE" id="PS51194"/>
    </source>
</evidence>
<comment type="similarity">
    <text evidence="5">Belongs to the DEAD box helicase family.</text>
</comment>
<feature type="region of interest" description="Disordered" evidence="6">
    <location>
        <begin position="713"/>
        <end position="737"/>
    </location>
</feature>
<reference evidence="10" key="1">
    <citation type="submission" date="2015-09" db="EMBL/GenBank/DDBJ databases">
        <authorList>
            <consortium name="Pathogen Informatics"/>
        </authorList>
    </citation>
    <scope>NUCLEOTIDE SEQUENCE [LARGE SCALE GENOMIC DNA]</scope>
    <source>
        <strain evidence="10">Lake Konstanz</strain>
    </source>
</reference>
<feature type="compositionally biased region" description="Acidic residues" evidence="6">
    <location>
        <begin position="713"/>
        <end position="724"/>
    </location>
</feature>
<keyword evidence="1 5" id="KW-0547">Nucleotide-binding</keyword>
<organism evidence="9 10">
    <name type="scientific">Bodo saltans</name>
    <name type="common">Flagellated protozoan</name>
    <dbReference type="NCBI Taxonomy" id="75058"/>
    <lineage>
        <taxon>Eukaryota</taxon>
        <taxon>Discoba</taxon>
        <taxon>Euglenozoa</taxon>
        <taxon>Kinetoplastea</taxon>
        <taxon>Metakinetoplastina</taxon>
        <taxon>Eubodonida</taxon>
        <taxon>Bodonidae</taxon>
        <taxon>Bodo</taxon>
    </lineage>
</organism>
<comment type="catalytic activity">
    <reaction evidence="5">
        <text>ATP + H2O = ADP + phosphate + H(+)</text>
        <dbReference type="Rhea" id="RHEA:13065"/>
        <dbReference type="ChEBI" id="CHEBI:15377"/>
        <dbReference type="ChEBI" id="CHEBI:15378"/>
        <dbReference type="ChEBI" id="CHEBI:30616"/>
        <dbReference type="ChEBI" id="CHEBI:43474"/>
        <dbReference type="ChEBI" id="CHEBI:456216"/>
        <dbReference type="EC" id="3.6.4.13"/>
    </reaction>
</comment>
<evidence type="ECO:0000256" key="5">
    <source>
        <dbReference type="RuleBase" id="RU365068"/>
    </source>
</evidence>
<dbReference type="PROSITE" id="PS51192">
    <property type="entry name" value="HELICASE_ATP_BIND_1"/>
    <property type="match status" value="1"/>
</dbReference>
<gene>
    <name evidence="9" type="ORF">BSAL_38865</name>
</gene>
<keyword evidence="2 5" id="KW-0378">Hydrolase</keyword>
<comment type="function">
    <text evidence="5">RNA helicase.</text>
</comment>
<dbReference type="InterPro" id="IPR014001">
    <property type="entry name" value="Helicase_ATP-bd"/>
</dbReference>
<dbReference type="GO" id="GO:0003724">
    <property type="term" value="F:RNA helicase activity"/>
    <property type="evidence" value="ECO:0007669"/>
    <property type="project" value="UniProtKB-EC"/>
</dbReference>
<feature type="compositionally biased region" description="Low complexity" evidence="6">
    <location>
        <begin position="248"/>
        <end position="278"/>
    </location>
</feature>
<dbReference type="SUPFAM" id="SSF52540">
    <property type="entry name" value="P-loop containing nucleoside triphosphate hydrolases"/>
    <property type="match status" value="2"/>
</dbReference>
<dbReference type="AlphaFoldDB" id="A0A0S4JMG7"/>
<comment type="domain">
    <text evidence="5">The Q motif is unique to and characteristic of the DEAD box family of RNA helicases and controls ATP binding and hydrolysis.</text>
</comment>
<evidence type="ECO:0000256" key="6">
    <source>
        <dbReference type="SAM" id="MobiDB-lite"/>
    </source>
</evidence>
<dbReference type="InterPro" id="IPR011545">
    <property type="entry name" value="DEAD/DEAH_box_helicase_dom"/>
</dbReference>
<evidence type="ECO:0000256" key="1">
    <source>
        <dbReference type="ARBA" id="ARBA00022741"/>
    </source>
</evidence>
<evidence type="ECO:0000259" key="7">
    <source>
        <dbReference type="PROSITE" id="PS51192"/>
    </source>
</evidence>
<dbReference type="Gene3D" id="3.40.50.300">
    <property type="entry name" value="P-loop containing nucleotide triphosphate hydrolases"/>
    <property type="match status" value="2"/>
</dbReference>
<feature type="region of interest" description="Disordered" evidence="6">
    <location>
        <begin position="605"/>
        <end position="645"/>
    </location>
</feature>
<protein>
    <recommendedName>
        <fullName evidence="5">ATP-dependent RNA helicase</fullName>
        <ecNumber evidence="5">3.6.4.13</ecNumber>
    </recommendedName>
</protein>
<dbReference type="EC" id="3.6.4.13" evidence="5"/>
<proteinExistence type="inferred from homology"/>
<feature type="region of interest" description="Disordered" evidence="6">
    <location>
        <begin position="328"/>
        <end position="365"/>
    </location>
</feature>
<keyword evidence="4 5" id="KW-0694">RNA-binding</keyword>
<evidence type="ECO:0000313" key="10">
    <source>
        <dbReference type="Proteomes" id="UP000051952"/>
    </source>
</evidence>
<dbReference type="InterPro" id="IPR001650">
    <property type="entry name" value="Helicase_C-like"/>
</dbReference>
<sequence length="753" mass="82594">MASNTIANLDVKRVRRGFEPEQKNWNDDLLETPWEDVAPPLSKHTVFAMKNIFFFSHATSVQASAIPKLSSPGTSCVVEAPTGCGKTLAFLVPILERIVHHCDAHVAAHGRPLLTRNIVSLVLSPSRVLAEQTFVVARGLAARFPHDIRVALCDGVAETPASVVEHLSKGSRGGGIVLISTPTDVLDFLAAFDAHREKRAANGLSSTTLTTEKRSGGIEVTDELLEEQDEETKRRYLAKKARKEAEQAALEQKVANTTTKTTTTTTVSSSSLSSSSSSANGEELILRAHAGTPFLMVVDEADVVLKATSMRDAVVQVVLHRLVPDHREAAAPSSVVSTEDAVDASAKKKGSRNQKRDREEGNNAVAASQPALVKAMLDVGLFGATAGYSKKVQQFSAAVEGLCHTTFANVFLRRETTDMFVSQLSNKYCLCESHHVLHTLIHFLNLHPCKKHFIFFNSSAVLMFVKTLLSTLSEGTRPTLYVKHIYAMYEEMKESTKFAEYNSFLQHTPVALASVQKAALAKKQMKEEKNPHFSSGWKRDSHLPPGTGAILLCTDVAAFGLDVRDVDYVYHFEPPVSLRSYVHRIGRVGRMGMRGTSVLLLPVPAKDQHNEEQQKLRERERKSTSARYHTIANTKSSTSALQGSTVDESDLEEEKAKYLEQLQQSHKLERQGLPPVAPITSIIRAVIADHSGLQRLGRSAAINLCKPRVVEEPADAADADDEEQDNVKQQKDTPATEASWYDATLAVQTLLLD</sequence>
<evidence type="ECO:0000256" key="3">
    <source>
        <dbReference type="ARBA" id="ARBA00022840"/>
    </source>
</evidence>
<dbReference type="OrthoDB" id="278079at2759"/>
<evidence type="ECO:0000256" key="2">
    <source>
        <dbReference type="ARBA" id="ARBA00022801"/>
    </source>
</evidence>
<dbReference type="InterPro" id="IPR027417">
    <property type="entry name" value="P-loop_NTPase"/>
</dbReference>
<evidence type="ECO:0000313" key="9">
    <source>
        <dbReference type="EMBL" id="CUG92688.1"/>
    </source>
</evidence>
<keyword evidence="10" id="KW-1185">Reference proteome</keyword>
<feature type="domain" description="Helicase C-terminal" evidence="8">
    <location>
        <begin position="464"/>
        <end position="642"/>
    </location>
</feature>
<feature type="region of interest" description="Disordered" evidence="6">
    <location>
        <begin position="248"/>
        <end position="279"/>
    </location>
</feature>
<evidence type="ECO:0000256" key="4">
    <source>
        <dbReference type="ARBA" id="ARBA00022884"/>
    </source>
</evidence>
<dbReference type="OMA" id="VFVMYEG"/>
<dbReference type="SMART" id="SM00487">
    <property type="entry name" value="DEXDc"/>
    <property type="match status" value="1"/>
</dbReference>
<dbReference type="PROSITE" id="PS51194">
    <property type="entry name" value="HELICASE_CTER"/>
    <property type="match status" value="1"/>
</dbReference>